<reference evidence="10 11" key="2">
    <citation type="journal article" date="2017" name="Front. Plant Sci.">
        <title>Gene Classification and Mining of Molecular Markers Useful in Red Clover (Trifolium pratense) Breeding.</title>
        <authorList>
            <person name="Istvanek J."/>
            <person name="Dluhosova J."/>
            <person name="Dluhos P."/>
            <person name="Patkova L."/>
            <person name="Nedelnik J."/>
            <person name="Repkova J."/>
        </authorList>
    </citation>
    <scope>NUCLEOTIDE SEQUENCE [LARGE SCALE GENOMIC DNA]</scope>
    <source>
        <strain evidence="11">cv. Tatra</strain>
        <tissue evidence="10">Young leaves</tissue>
    </source>
</reference>
<dbReference type="PROSITE" id="PS50216">
    <property type="entry name" value="DHHC"/>
    <property type="match status" value="1"/>
</dbReference>
<dbReference type="EMBL" id="ASHM01033337">
    <property type="protein sequence ID" value="PNX78013.1"/>
    <property type="molecule type" value="Genomic_DNA"/>
</dbReference>
<name>A0A2K3LHM9_TRIPR</name>
<comment type="similarity">
    <text evidence="2 8">Belongs to the DHHC palmitoyltransferase family.</text>
</comment>
<dbReference type="GO" id="GO:0005794">
    <property type="term" value="C:Golgi apparatus"/>
    <property type="evidence" value="ECO:0007669"/>
    <property type="project" value="TreeGrafter"/>
</dbReference>
<dbReference type="PANTHER" id="PTHR22883">
    <property type="entry name" value="ZINC FINGER DHHC DOMAIN CONTAINING PROTEIN"/>
    <property type="match status" value="1"/>
</dbReference>
<dbReference type="AlphaFoldDB" id="A0A2K3LHM9"/>
<dbReference type="InterPro" id="IPR001594">
    <property type="entry name" value="Palmitoyltrfase_DHHC"/>
</dbReference>
<dbReference type="Proteomes" id="UP000236291">
    <property type="component" value="Unassembled WGS sequence"/>
</dbReference>
<comment type="caution">
    <text evidence="10">The sequence shown here is derived from an EMBL/GenBank/DDBJ whole genome shotgun (WGS) entry which is preliminary data.</text>
</comment>
<evidence type="ECO:0000256" key="4">
    <source>
        <dbReference type="ARBA" id="ARBA00022692"/>
    </source>
</evidence>
<evidence type="ECO:0000256" key="7">
    <source>
        <dbReference type="ARBA" id="ARBA00023315"/>
    </source>
</evidence>
<keyword evidence="4 8" id="KW-0812">Transmembrane</keyword>
<sequence>MGVGLLLACHGLLTALVVVSFLCGRWPIFEGTFIQRIHFFLTFGAYDYFLRFVGAVFGSKCTNVVLSVESYCCDRPNPLLQIIYLVIISFSYYFVASSSFTYIPDLRYTSFLAVAVGILLFLFTSCTDPGVIKADNVSQYLAAYPYDNIIFSEKQCSTCKIPKPARSKHCSICDRCVARFDHHCGWMNNCIGERNTRYFMAFLLCLGDDKLTNIWIYDVNSGAIARYSVASNHLSAML</sequence>
<reference evidence="10 11" key="1">
    <citation type="journal article" date="2014" name="Am. J. Bot.">
        <title>Genome assembly and annotation for red clover (Trifolium pratense; Fabaceae).</title>
        <authorList>
            <person name="Istvanek J."/>
            <person name="Jaros M."/>
            <person name="Krenek A."/>
            <person name="Repkova J."/>
        </authorList>
    </citation>
    <scope>NUCLEOTIDE SEQUENCE [LARGE SCALE GENOMIC DNA]</scope>
    <source>
        <strain evidence="11">cv. Tatra</strain>
        <tissue evidence="10">Young leaves</tissue>
    </source>
</reference>
<evidence type="ECO:0000256" key="2">
    <source>
        <dbReference type="ARBA" id="ARBA00008574"/>
    </source>
</evidence>
<dbReference type="GO" id="GO:0019706">
    <property type="term" value="F:protein-cysteine S-palmitoyltransferase activity"/>
    <property type="evidence" value="ECO:0007669"/>
    <property type="project" value="UniProtKB-EC"/>
</dbReference>
<protein>
    <recommendedName>
        <fullName evidence="8">S-acyltransferase</fullName>
        <ecNumber evidence="8">2.3.1.225</ecNumber>
    </recommendedName>
    <alternativeName>
        <fullName evidence="8">Palmitoyltransferase</fullName>
    </alternativeName>
</protein>
<evidence type="ECO:0000313" key="10">
    <source>
        <dbReference type="EMBL" id="PNX78013.1"/>
    </source>
</evidence>
<keyword evidence="3 8" id="KW-0808">Transferase</keyword>
<organism evidence="10 11">
    <name type="scientific">Trifolium pratense</name>
    <name type="common">Red clover</name>
    <dbReference type="NCBI Taxonomy" id="57577"/>
    <lineage>
        <taxon>Eukaryota</taxon>
        <taxon>Viridiplantae</taxon>
        <taxon>Streptophyta</taxon>
        <taxon>Embryophyta</taxon>
        <taxon>Tracheophyta</taxon>
        <taxon>Spermatophyta</taxon>
        <taxon>Magnoliopsida</taxon>
        <taxon>eudicotyledons</taxon>
        <taxon>Gunneridae</taxon>
        <taxon>Pentapetalae</taxon>
        <taxon>rosids</taxon>
        <taxon>fabids</taxon>
        <taxon>Fabales</taxon>
        <taxon>Fabaceae</taxon>
        <taxon>Papilionoideae</taxon>
        <taxon>50 kb inversion clade</taxon>
        <taxon>NPAAA clade</taxon>
        <taxon>Hologalegina</taxon>
        <taxon>IRL clade</taxon>
        <taxon>Trifolieae</taxon>
        <taxon>Trifolium</taxon>
    </lineage>
</organism>
<evidence type="ECO:0000256" key="3">
    <source>
        <dbReference type="ARBA" id="ARBA00022679"/>
    </source>
</evidence>
<comment type="subcellular location">
    <subcellularLocation>
        <location evidence="1">Endomembrane system</location>
        <topology evidence="1">Multi-pass membrane protein</topology>
    </subcellularLocation>
</comment>
<comment type="domain">
    <text evidence="8">The DHHC domain is required for palmitoyltransferase activity.</text>
</comment>
<accession>A0A2K3LHM9</accession>
<dbReference type="GO" id="GO:0005783">
    <property type="term" value="C:endoplasmic reticulum"/>
    <property type="evidence" value="ECO:0007669"/>
    <property type="project" value="TreeGrafter"/>
</dbReference>
<gene>
    <name evidence="10" type="ORF">L195_g033986</name>
</gene>
<feature type="domain" description="Palmitoyltransferase DHHC" evidence="9">
    <location>
        <begin position="152"/>
        <end position="206"/>
    </location>
</feature>
<keyword evidence="6 8" id="KW-0472">Membrane</keyword>
<dbReference type="ExpressionAtlas" id="A0A2K3LHM9">
    <property type="expression patterns" value="baseline"/>
</dbReference>
<dbReference type="Pfam" id="PF01529">
    <property type="entry name" value="DHHC"/>
    <property type="match status" value="1"/>
</dbReference>
<dbReference type="InterPro" id="IPR039859">
    <property type="entry name" value="PFA4/ZDH16/20/ERF2-like"/>
</dbReference>
<evidence type="ECO:0000256" key="8">
    <source>
        <dbReference type="RuleBase" id="RU079119"/>
    </source>
</evidence>
<comment type="catalytic activity">
    <reaction evidence="8">
        <text>L-cysteinyl-[protein] + hexadecanoyl-CoA = S-hexadecanoyl-L-cysteinyl-[protein] + CoA</text>
        <dbReference type="Rhea" id="RHEA:36683"/>
        <dbReference type="Rhea" id="RHEA-COMP:10131"/>
        <dbReference type="Rhea" id="RHEA-COMP:11032"/>
        <dbReference type="ChEBI" id="CHEBI:29950"/>
        <dbReference type="ChEBI" id="CHEBI:57287"/>
        <dbReference type="ChEBI" id="CHEBI:57379"/>
        <dbReference type="ChEBI" id="CHEBI:74151"/>
        <dbReference type="EC" id="2.3.1.225"/>
    </reaction>
</comment>
<keyword evidence="7 8" id="KW-0012">Acyltransferase</keyword>
<feature type="transmembrane region" description="Helical" evidence="8">
    <location>
        <begin position="78"/>
        <end position="96"/>
    </location>
</feature>
<dbReference type="GO" id="GO:0006612">
    <property type="term" value="P:protein targeting to membrane"/>
    <property type="evidence" value="ECO:0007669"/>
    <property type="project" value="TreeGrafter"/>
</dbReference>
<evidence type="ECO:0000256" key="1">
    <source>
        <dbReference type="ARBA" id="ARBA00004127"/>
    </source>
</evidence>
<dbReference type="STRING" id="57577.A0A2K3LHM9"/>
<dbReference type="EC" id="2.3.1.225" evidence="8"/>
<keyword evidence="5 8" id="KW-1133">Transmembrane helix</keyword>
<evidence type="ECO:0000256" key="6">
    <source>
        <dbReference type="ARBA" id="ARBA00023136"/>
    </source>
</evidence>
<evidence type="ECO:0000313" key="11">
    <source>
        <dbReference type="Proteomes" id="UP000236291"/>
    </source>
</evidence>
<proteinExistence type="inferred from homology"/>
<evidence type="ECO:0000259" key="9">
    <source>
        <dbReference type="Pfam" id="PF01529"/>
    </source>
</evidence>
<dbReference type="PANTHER" id="PTHR22883:SF286">
    <property type="entry name" value="PROTEIN S-ACYLTRANSFERASE 17-RELATED"/>
    <property type="match status" value="1"/>
</dbReference>
<feature type="transmembrane region" description="Helical" evidence="8">
    <location>
        <begin position="108"/>
        <end position="126"/>
    </location>
</feature>
<evidence type="ECO:0000256" key="5">
    <source>
        <dbReference type="ARBA" id="ARBA00022989"/>
    </source>
</evidence>